<dbReference type="AlphaFoldDB" id="F3ZNQ8"/>
<dbReference type="HOGENOM" id="CLU_105362_1_0_10"/>
<evidence type="ECO:0000313" key="3">
    <source>
        <dbReference type="Proteomes" id="UP000018439"/>
    </source>
</evidence>
<dbReference type="CDD" id="cd16325">
    <property type="entry name" value="LolA"/>
    <property type="match status" value="1"/>
</dbReference>
<organism evidence="2 3">
    <name type="scientific">Bacteroides coprosuis DSM 18011</name>
    <dbReference type="NCBI Taxonomy" id="679937"/>
    <lineage>
        <taxon>Bacteria</taxon>
        <taxon>Pseudomonadati</taxon>
        <taxon>Bacteroidota</taxon>
        <taxon>Bacteroidia</taxon>
        <taxon>Bacteroidales</taxon>
        <taxon>Bacteroidaceae</taxon>
        <taxon>Bacteroides</taxon>
    </lineage>
</organism>
<dbReference type="Gene3D" id="2.50.20.10">
    <property type="entry name" value="Lipoprotein localisation LolA/LolB/LppX"/>
    <property type="match status" value="1"/>
</dbReference>
<evidence type="ECO:0008006" key="4">
    <source>
        <dbReference type="Google" id="ProtNLM"/>
    </source>
</evidence>
<dbReference type="InterPro" id="IPR029046">
    <property type="entry name" value="LolA/LolB/LppX"/>
</dbReference>
<dbReference type="InterPro" id="IPR004564">
    <property type="entry name" value="OM_lipoprot_carrier_LolA-like"/>
</dbReference>
<proteinExistence type="predicted"/>
<dbReference type="Pfam" id="PF16584">
    <property type="entry name" value="LolA_2"/>
    <property type="match status" value="1"/>
</dbReference>
<evidence type="ECO:0000256" key="1">
    <source>
        <dbReference type="ARBA" id="ARBA00022729"/>
    </source>
</evidence>
<dbReference type="STRING" id="679937.Bcop_0027"/>
<keyword evidence="1" id="KW-0732">Signal</keyword>
<accession>F3ZNQ8</accession>
<dbReference type="OrthoDB" id="9810685at2"/>
<name>F3ZNQ8_9BACE</name>
<dbReference type="eggNOG" id="COG2834">
    <property type="taxonomic scope" value="Bacteria"/>
</dbReference>
<sequence length="210" mass="24291">MKRLILTLTLLLPFLGVYSQKNKDAKYLLDNATALLQKEGGIKTSFYSSTYKGGIMEGDTKGVLYLKGEKFVLETSEMKTWYDGKYQWSLIFEMEEVNVSEPTEEELQEINPYQLLKLYKKGYSYSLSGNVKNGAIEVILKAQDKTRNYQQIKVWINQTSYEPNLLEVMTKDNRIAKIQIKEFSKGIKLSDALFRFNSEDYPDADIIDLR</sequence>
<gene>
    <name evidence="2" type="ORF">Bcop_0027</name>
</gene>
<reference evidence="2 3" key="1">
    <citation type="journal article" date="2011" name="Stand. Genomic Sci.">
        <title>Non-contiguous finished genome sequence of Bacteroides coprosuis type strain (PC139).</title>
        <authorList>
            <person name="Land M."/>
            <person name="Held B."/>
            <person name="Gronow S."/>
            <person name="Abt B."/>
            <person name="Lucas S."/>
            <person name="Del Rio T.G."/>
            <person name="Nolan M."/>
            <person name="Tice H."/>
            <person name="Cheng J.F."/>
            <person name="Pitluck S."/>
            <person name="Liolios K."/>
            <person name="Pagani I."/>
            <person name="Ivanova N."/>
            <person name="Mavromatis K."/>
            <person name="Mikhailova N."/>
            <person name="Pati A."/>
            <person name="Tapia R."/>
            <person name="Han C."/>
            <person name="Goodwin L."/>
            <person name="Chen A."/>
            <person name="Palaniappan K."/>
            <person name="Hauser L."/>
            <person name="Brambilla E.M."/>
            <person name="Rohde M."/>
            <person name="Goker M."/>
            <person name="Detter J.C."/>
            <person name="Woyke T."/>
            <person name="Bristow J."/>
            <person name="Eisen J.A."/>
            <person name="Markowitz V."/>
            <person name="Hugenholtz P."/>
            <person name="Kyrpides N.C."/>
            <person name="Klenk H.P."/>
            <person name="Lapidus A."/>
        </authorList>
    </citation>
    <scope>NUCLEOTIDE SEQUENCE [LARGE SCALE GENOMIC DNA]</scope>
    <source>
        <strain evidence="2 3">DSM 18011</strain>
    </source>
</reference>
<protein>
    <recommendedName>
        <fullName evidence="4">Outer membrane lipoprotein carrier protein LolA</fullName>
    </recommendedName>
</protein>
<dbReference type="SUPFAM" id="SSF89392">
    <property type="entry name" value="Prokaryotic lipoproteins and lipoprotein localization factors"/>
    <property type="match status" value="1"/>
</dbReference>
<keyword evidence="3" id="KW-1185">Reference proteome</keyword>
<dbReference type="EMBL" id="CM001167">
    <property type="protein sequence ID" value="EGJ70247.1"/>
    <property type="molecule type" value="Genomic_DNA"/>
</dbReference>
<evidence type="ECO:0000313" key="2">
    <source>
        <dbReference type="EMBL" id="EGJ70247.1"/>
    </source>
</evidence>
<dbReference type="Proteomes" id="UP000018439">
    <property type="component" value="Chromosome"/>
</dbReference>